<dbReference type="Proteomes" id="UP001500657">
    <property type="component" value="Unassembled WGS sequence"/>
</dbReference>
<evidence type="ECO:0000256" key="7">
    <source>
        <dbReference type="HAMAP-Rule" id="MF_01008"/>
    </source>
</evidence>
<proteinExistence type="inferred from homology"/>
<dbReference type="Gene3D" id="3.40.1550.20">
    <property type="entry name" value="Transcriptional regulator MraZ domain"/>
    <property type="match status" value="1"/>
</dbReference>
<dbReference type="Pfam" id="PF02381">
    <property type="entry name" value="MraZ"/>
    <property type="match status" value="2"/>
</dbReference>
<dbReference type="CDD" id="cd16321">
    <property type="entry name" value="MraZ_C"/>
    <property type="match status" value="1"/>
</dbReference>
<feature type="domain" description="SpoVT-AbrB" evidence="8">
    <location>
        <begin position="5"/>
        <end position="53"/>
    </location>
</feature>
<sequence>MFQGETAITVDDKGRLAIPTAYREQVAGECGNRLVITYNPFEEGCLWLFPYAEWERVRDAVNALPNVRAQHRMLQRKLVGAAAVVEPDGAGRILLPASQRATTGIEKKAVLLGMGDKFELWSEQEHLKTTRQTIGEDDITDEMAELRL</sequence>
<keyword evidence="10" id="KW-1185">Reference proteome</keyword>
<protein>
    <recommendedName>
        <fullName evidence="1 7">Transcriptional regulator MraZ</fullName>
    </recommendedName>
</protein>
<evidence type="ECO:0000313" key="9">
    <source>
        <dbReference type="EMBL" id="GAA0254382.1"/>
    </source>
</evidence>
<dbReference type="HAMAP" id="MF_01008">
    <property type="entry name" value="MraZ"/>
    <property type="match status" value="1"/>
</dbReference>
<reference evidence="10" key="1">
    <citation type="journal article" date="2019" name="Int. J. Syst. Evol. Microbiol.">
        <title>The Global Catalogue of Microorganisms (GCM) 10K type strain sequencing project: providing services to taxonomists for standard genome sequencing and annotation.</title>
        <authorList>
            <consortium name="The Broad Institute Genomics Platform"/>
            <consortium name="The Broad Institute Genome Sequencing Center for Infectious Disease"/>
            <person name="Wu L."/>
            <person name="Ma J."/>
        </authorList>
    </citation>
    <scope>NUCLEOTIDE SEQUENCE [LARGE SCALE GENOMIC DNA]</scope>
    <source>
        <strain evidence="10">JCM 16242</strain>
    </source>
</reference>
<comment type="caution">
    <text evidence="9">The sequence shown here is derived from an EMBL/GenBank/DDBJ whole genome shotgun (WGS) entry which is preliminary data.</text>
</comment>
<organism evidence="9 10">
    <name type="scientific">Rhodanobacter caeni</name>
    <dbReference type="NCBI Taxonomy" id="657654"/>
    <lineage>
        <taxon>Bacteria</taxon>
        <taxon>Pseudomonadati</taxon>
        <taxon>Pseudomonadota</taxon>
        <taxon>Gammaproteobacteria</taxon>
        <taxon>Lysobacterales</taxon>
        <taxon>Rhodanobacteraceae</taxon>
        <taxon>Rhodanobacter</taxon>
    </lineage>
</organism>
<dbReference type="InterPro" id="IPR035642">
    <property type="entry name" value="MraZ_N"/>
</dbReference>
<gene>
    <name evidence="7 9" type="primary">mraZ</name>
    <name evidence="9" type="ORF">GCM10009126_19490</name>
</gene>
<comment type="similarity">
    <text evidence="7">Belongs to the MraZ family.</text>
</comment>
<evidence type="ECO:0000256" key="6">
    <source>
        <dbReference type="ARBA" id="ARBA00023163"/>
    </source>
</evidence>
<dbReference type="InterPro" id="IPR020603">
    <property type="entry name" value="MraZ_dom"/>
</dbReference>
<keyword evidence="2 7" id="KW-0963">Cytoplasm</keyword>
<dbReference type="CDD" id="cd16320">
    <property type="entry name" value="MraZ_N"/>
    <property type="match status" value="1"/>
</dbReference>
<dbReference type="EMBL" id="BAAAFO010000003">
    <property type="protein sequence ID" value="GAA0254382.1"/>
    <property type="molecule type" value="Genomic_DNA"/>
</dbReference>
<keyword evidence="3" id="KW-0677">Repeat</keyword>
<dbReference type="RefSeq" id="WP_343882590.1">
    <property type="nucleotide sequence ID" value="NZ_BAAAFO010000003.1"/>
</dbReference>
<dbReference type="InterPro" id="IPR003444">
    <property type="entry name" value="MraZ"/>
</dbReference>
<dbReference type="PANTHER" id="PTHR34701:SF1">
    <property type="entry name" value="TRANSCRIPTIONAL REGULATOR MRAZ"/>
    <property type="match status" value="1"/>
</dbReference>
<evidence type="ECO:0000256" key="5">
    <source>
        <dbReference type="ARBA" id="ARBA00023125"/>
    </source>
</evidence>
<dbReference type="InterPro" id="IPR038619">
    <property type="entry name" value="MraZ_sf"/>
</dbReference>
<comment type="subunit">
    <text evidence="7">Forms oligomers.</text>
</comment>
<dbReference type="InterPro" id="IPR037914">
    <property type="entry name" value="SpoVT-AbrB_sf"/>
</dbReference>
<keyword evidence="5 7" id="KW-0238">DNA-binding</keyword>
<evidence type="ECO:0000256" key="2">
    <source>
        <dbReference type="ARBA" id="ARBA00022490"/>
    </source>
</evidence>
<dbReference type="PANTHER" id="PTHR34701">
    <property type="entry name" value="TRANSCRIPTIONAL REGULATOR MRAZ"/>
    <property type="match status" value="1"/>
</dbReference>
<dbReference type="InterPro" id="IPR035644">
    <property type="entry name" value="MraZ_C"/>
</dbReference>
<keyword evidence="6 7" id="KW-0804">Transcription</keyword>
<evidence type="ECO:0000313" key="10">
    <source>
        <dbReference type="Proteomes" id="UP001500657"/>
    </source>
</evidence>
<dbReference type="NCBIfam" id="TIGR00242">
    <property type="entry name" value="division/cell wall cluster transcriptional repressor MraZ"/>
    <property type="match status" value="1"/>
</dbReference>
<evidence type="ECO:0000256" key="3">
    <source>
        <dbReference type="ARBA" id="ARBA00022737"/>
    </source>
</evidence>
<accession>A0ABP3E6V4</accession>
<dbReference type="InterPro" id="IPR007159">
    <property type="entry name" value="SpoVT-AbrB_dom"/>
</dbReference>
<evidence type="ECO:0000259" key="8">
    <source>
        <dbReference type="PROSITE" id="PS51740"/>
    </source>
</evidence>
<dbReference type="PROSITE" id="PS51740">
    <property type="entry name" value="SPOVT_ABRB"/>
    <property type="match status" value="2"/>
</dbReference>
<name>A0ABP3E6V4_9GAMM</name>
<evidence type="ECO:0000256" key="1">
    <source>
        <dbReference type="ARBA" id="ARBA00013860"/>
    </source>
</evidence>
<evidence type="ECO:0000256" key="4">
    <source>
        <dbReference type="ARBA" id="ARBA00023015"/>
    </source>
</evidence>
<comment type="subcellular location">
    <subcellularLocation>
        <location evidence="7">Cytoplasm</location>
        <location evidence="7">Nucleoid</location>
    </subcellularLocation>
</comment>
<keyword evidence="4 7" id="KW-0805">Transcription regulation</keyword>
<feature type="domain" description="SpoVT-AbrB" evidence="8">
    <location>
        <begin position="82"/>
        <end position="125"/>
    </location>
</feature>
<dbReference type="SUPFAM" id="SSF89447">
    <property type="entry name" value="AbrB/MazE/MraZ-like"/>
    <property type="match status" value="1"/>
</dbReference>